<evidence type="ECO:0000313" key="7">
    <source>
        <dbReference type="Proteomes" id="UP000326912"/>
    </source>
</evidence>
<keyword evidence="2 4" id="KW-0560">Oxidoreductase</keyword>
<dbReference type="PROSITE" id="PS00687">
    <property type="entry name" value="ALDEHYDE_DEHYDR_GLU"/>
    <property type="match status" value="1"/>
</dbReference>
<evidence type="ECO:0000256" key="1">
    <source>
        <dbReference type="ARBA" id="ARBA00009986"/>
    </source>
</evidence>
<dbReference type="Pfam" id="PF00171">
    <property type="entry name" value="Aldedh"/>
    <property type="match status" value="1"/>
</dbReference>
<dbReference type="Proteomes" id="UP000326912">
    <property type="component" value="Unassembled WGS sequence"/>
</dbReference>
<dbReference type="InterPro" id="IPR016160">
    <property type="entry name" value="Ald_DH_CS_CYS"/>
</dbReference>
<feature type="active site" evidence="3">
    <location>
        <position position="257"/>
    </location>
</feature>
<sequence length="495" mass="53298">MTQTSSTDVSVYQNFIGGQWRNAHSGKLFTSTNPAHTREVIGQYQMSDAQDLEDAVAAAVKAQRAWAATPAPVRGEVLWRTAQILEQKQEELAVLMTREMGKILKETRGDVQVAIDVAKFVAGEGRRAEGETIPSGLPDKFCLTIRQPMGIVGIITPWNFPLAIPAWKTFPALLAGNAVILKPASDTPLLTLKMAEILQQAGLPDGVFNVITGPGGTLGDALASHKQINMISLTGSNEVGRRVAELCGRDLRRCALELGGKNAVIIMDDADLDLAANNITLGAFGTTGQRCTATSRVILHRAVYQAFVDRIVASAEKLRIGDGLEAQTEVGPLVNTGRVKAVDAYTQIGKQEGARLLLGGAPLREDAYAEGAFYQPTIFGDVQPGMRIAREEVFGPFLSLLPVDSYEEAITVANDTEYGLSTGIFTEDARLAFRAMRDIESGLVYINAGTTGSEIHLPFGGMKNSGNGHRELGTEAVNEFSELKSVFVSYPPRKH</sequence>
<keyword evidence="7" id="KW-1185">Reference proteome</keyword>
<evidence type="ECO:0000256" key="3">
    <source>
        <dbReference type="PROSITE-ProRule" id="PRU10007"/>
    </source>
</evidence>
<dbReference type="EMBL" id="BKZW01000001">
    <property type="protein sequence ID" value="GER87394.1"/>
    <property type="molecule type" value="Genomic_DNA"/>
</dbReference>
<dbReference type="InterPro" id="IPR029510">
    <property type="entry name" value="Ald_DH_CS_GLU"/>
</dbReference>
<dbReference type="GO" id="GO:0016620">
    <property type="term" value="F:oxidoreductase activity, acting on the aldehyde or oxo group of donors, NAD or NADP as acceptor"/>
    <property type="evidence" value="ECO:0007669"/>
    <property type="project" value="InterPro"/>
</dbReference>
<evidence type="ECO:0000256" key="2">
    <source>
        <dbReference type="ARBA" id="ARBA00023002"/>
    </source>
</evidence>
<evidence type="ECO:0000313" key="6">
    <source>
        <dbReference type="EMBL" id="GER87394.1"/>
    </source>
</evidence>
<evidence type="ECO:0000259" key="5">
    <source>
        <dbReference type="Pfam" id="PF00171"/>
    </source>
</evidence>
<accession>A0A5J4KE10</accession>
<dbReference type="InterPro" id="IPR016161">
    <property type="entry name" value="Ald_DH/histidinol_DH"/>
</dbReference>
<feature type="domain" description="Aldehyde dehydrogenase" evidence="5">
    <location>
        <begin position="20"/>
        <end position="486"/>
    </location>
</feature>
<dbReference type="AlphaFoldDB" id="A0A5J4KE10"/>
<proteinExistence type="inferred from homology"/>
<dbReference type="Gene3D" id="3.40.605.10">
    <property type="entry name" value="Aldehyde Dehydrogenase, Chain A, domain 1"/>
    <property type="match status" value="1"/>
</dbReference>
<dbReference type="InterPro" id="IPR015590">
    <property type="entry name" value="Aldehyde_DH_dom"/>
</dbReference>
<gene>
    <name evidence="6" type="ORF">KDW_15560</name>
</gene>
<dbReference type="CDD" id="cd07131">
    <property type="entry name" value="ALDH_AldH-CAJ73105"/>
    <property type="match status" value="1"/>
</dbReference>
<dbReference type="RefSeq" id="WP_151755399.1">
    <property type="nucleotide sequence ID" value="NZ_BKZW01000001.1"/>
</dbReference>
<comment type="caution">
    <text evidence="6">The sequence shown here is derived from an EMBL/GenBank/DDBJ whole genome shotgun (WGS) entry which is preliminary data.</text>
</comment>
<reference evidence="6 7" key="1">
    <citation type="submission" date="2019-10" db="EMBL/GenBank/DDBJ databases">
        <title>Dictyobacter vulcani sp. nov., within the class Ktedonobacteria, isolated from soil of volcanic Mt. Zao.</title>
        <authorList>
            <person name="Zheng Y."/>
            <person name="Wang C.M."/>
            <person name="Sakai Y."/>
            <person name="Abe K."/>
            <person name="Yokota A."/>
            <person name="Yabe S."/>
        </authorList>
    </citation>
    <scope>NUCLEOTIDE SEQUENCE [LARGE SCALE GENOMIC DNA]</scope>
    <source>
        <strain evidence="6 7">W12</strain>
    </source>
</reference>
<name>A0A5J4KE10_9CHLR</name>
<dbReference type="Gene3D" id="3.40.309.10">
    <property type="entry name" value="Aldehyde Dehydrogenase, Chain A, domain 2"/>
    <property type="match status" value="1"/>
</dbReference>
<dbReference type="FunFam" id="3.40.309.10:FF:000012">
    <property type="entry name" value="Betaine aldehyde dehydrogenase"/>
    <property type="match status" value="1"/>
</dbReference>
<dbReference type="PANTHER" id="PTHR11699">
    <property type="entry name" value="ALDEHYDE DEHYDROGENASE-RELATED"/>
    <property type="match status" value="1"/>
</dbReference>
<comment type="similarity">
    <text evidence="1 4">Belongs to the aldehyde dehydrogenase family.</text>
</comment>
<dbReference type="FunFam" id="3.40.605.10:FF:000007">
    <property type="entry name" value="NAD/NADP-dependent betaine aldehyde dehydrogenase"/>
    <property type="match status" value="1"/>
</dbReference>
<organism evidence="6 7">
    <name type="scientific">Dictyobacter vulcani</name>
    <dbReference type="NCBI Taxonomy" id="2607529"/>
    <lineage>
        <taxon>Bacteria</taxon>
        <taxon>Bacillati</taxon>
        <taxon>Chloroflexota</taxon>
        <taxon>Ktedonobacteria</taxon>
        <taxon>Ktedonobacterales</taxon>
        <taxon>Dictyobacteraceae</taxon>
        <taxon>Dictyobacter</taxon>
    </lineage>
</organism>
<protein>
    <submittedName>
        <fullName evidence="6">Aldehyde dehydrogenase</fullName>
    </submittedName>
</protein>
<dbReference type="InterPro" id="IPR016162">
    <property type="entry name" value="Ald_DH_N"/>
</dbReference>
<dbReference type="PROSITE" id="PS00070">
    <property type="entry name" value="ALDEHYDE_DEHYDR_CYS"/>
    <property type="match status" value="1"/>
</dbReference>
<dbReference type="InterPro" id="IPR016163">
    <property type="entry name" value="Ald_DH_C"/>
</dbReference>
<dbReference type="SUPFAM" id="SSF53720">
    <property type="entry name" value="ALDH-like"/>
    <property type="match status" value="1"/>
</dbReference>
<evidence type="ECO:0000256" key="4">
    <source>
        <dbReference type="RuleBase" id="RU003345"/>
    </source>
</evidence>